<organism evidence="1 2">
    <name type="scientific">Solanum commersonii</name>
    <name type="common">Commerson's wild potato</name>
    <name type="synonym">Commerson's nightshade</name>
    <dbReference type="NCBI Taxonomy" id="4109"/>
    <lineage>
        <taxon>Eukaryota</taxon>
        <taxon>Viridiplantae</taxon>
        <taxon>Streptophyta</taxon>
        <taxon>Embryophyta</taxon>
        <taxon>Tracheophyta</taxon>
        <taxon>Spermatophyta</taxon>
        <taxon>Magnoliopsida</taxon>
        <taxon>eudicotyledons</taxon>
        <taxon>Gunneridae</taxon>
        <taxon>Pentapetalae</taxon>
        <taxon>asterids</taxon>
        <taxon>lamiids</taxon>
        <taxon>Solanales</taxon>
        <taxon>Solanaceae</taxon>
        <taxon>Solanoideae</taxon>
        <taxon>Solaneae</taxon>
        <taxon>Solanum</taxon>
    </lineage>
</organism>
<sequence>MDLLIAQKVHCAQFSYVAPIHIILRKYQILLAISQMLRCLMMRPISKDVIICLEDLLGCINGRGNDCSSYKAYTDRATTRIAHIKVI</sequence>
<evidence type="ECO:0000313" key="2">
    <source>
        <dbReference type="Proteomes" id="UP000824120"/>
    </source>
</evidence>
<evidence type="ECO:0000313" key="1">
    <source>
        <dbReference type="EMBL" id="KAG5611700.1"/>
    </source>
</evidence>
<accession>A0A9J5ZIZ1</accession>
<dbReference type="Proteomes" id="UP000824120">
    <property type="component" value="Chromosome 4"/>
</dbReference>
<dbReference type="EMBL" id="JACXVP010000004">
    <property type="protein sequence ID" value="KAG5611700.1"/>
    <property type="molecule type" value="Genomic_DNA"/>
</dbReference>
<keyword evidence="2" id="KW-1185">Reference proteome</keyword>
<comment type="caution">
    <text evidence="1">The sequence shown here is derived from an EMBL/GenBank/DDBJ whole genome shotgun (WGS) entry which is preliminary data.</text>
</comment>
<protein>
    <submittedName>
        <fullName evidence="1">Uncharacterized protein</fullName>
    </submittedName>
</protein>
<proteinExistence type="predicted"/>
<reference evidence="1 2" key="1">
    <citation type="submission" date="2020-09" db="EMBL/GenBank/DDBJ databases">
        <title>De no assembly of potato wild relative species, Solanum commersonii.</title>
        <authorList>
            <person name="Cho K."/>
        </authorList>
    </citation>
    <scope>NUCLEOTIDE SEQUENCE [LARGE SCALE GENOMIC DNA]</scope>
    <source>
        <strain evidence="1">LZ3.2</strain>
        <tissue evidence="1">Leaf</tissue>
    </source>
</reference>
<name>A0A9J5ZIZ1_SOLCO</name>
<gene>
    <name evidence="1" type="ORF">H5410_022981</name>
</gene>
<dbReference type="AlphaFoldDB" id="A0A9J5ZIZ1"/>